<accession>A0ABW9WCA1</accession>
<gene>
    <name evidence="1" type="ORF">GTP55_04555</name>
</gene>
<comment type="caution">
    <text evidence="1">The sequence shown here is derived from an EMBL/GenBank/DDBJ whole genome shotgun (WGS) entry which is preliminary data.</text>
</comment>
<evidence type="ECO:0000313" key="1">
    <source>
        <dbReference type="EMBL" id="MYN38638.1"/>
    </source>
</evidence>
<keyword evidence="2" id="KW-1185">Reference proteome</keyword>
<evidence type="ECO:0000313" key="2">
    <source>
        <dbReference type="Proteomes" id="UP000466332"/>
    </source>
</evidence>
<dbReference type="EMBL" id="WWCS01000002">
    <property type="protein sequence ID" value="MYN38638.1"/>
    <property type="molecule type" value="Genomic_DNA"/>
</dbReference>
<name>A0ABW9WCA1_9BURK</name>
<organism evidence="1 2">
    <name type="scientific">Duganella margarita</name>
    <dbReference type="NCBI Taxonomy" id="2692170"/>
    <lineage>
        <taxon>Bacteria</taxon>
        <taxon>Pseudomonadati</taxon>
        <taxon>Pseudomonadota</taxon>
        <taxon>Betaproteobacteria</taxon>
        <taxon>Burkholderiales</taxon>
        <taxon>Oxalobacteraceae</taxon>
        <taxon>Telluria group</taxon>
        <taxon>Duganella</taxon>
    </lineage>
</organism>
<proteinExistence type="predicted"/>
<dbReference type="Proteomes" id="UP000466332">
    <property type="component" value="Unassembled WGS sequence"/>
</dbReference>
<dbReference type="RefSeq" id="WP_161043773.1">
    <property type="nucleotide sequence ID" value="NZ_WWCS01000002.1"/>
</dbReference>
<reference evidence="1 2" key="1">
    <citation type="submission" date="2019-12" db="EMBL/GenBank/DDBJ databases">
        <title>Novel species isolated from a subtropical stream in China.</title>
        <authorList>
            <person name="Lu H."/>
        </authorList>
    </citation>
    <scope>NUCLEOTIDE SEQUENCE [LARGE SCALE GENOMIC DNA]</scope>
    <source>
        <strain evidence="1 2">FT109W</strain>
    </source>
</reference>
<sequence length="127" mass="14647">MTKFYSYYFEEIGFKFSFDKDDGADCPRWSETEDFPPLPPRAAIATSKAALIEMLSAYPIGEPQFAACALRRTSDYEGGWWYYDISWFVCPPECDGSDSGEIRVPVMMNGKCPPYAVFKFEDRRNVW</sequence>
<protein>
    <submittedName>
        <fullName evidence="1">Uncharacterized protein</fullName>
    </submittedName>
</protein>